<name>A0ABU3G476_9GAMM</name>
<protein>
    <submittedName>
        <fullName evidence="1">Uncharacterized protein</fullName>
    </submittedName>
</protein>
<dbReference type="EMBL" id="JAUOES010000018">
    <property type="protein sequence ID" value="MDT3281684.1"/>
    <property type="molecule type" value="Genomic_DNA"/>
</dbReference>
<organism evidence="1 2">
    <name type="scientific">Shewanella scandinavica</name>
    <dbReference type="NCBI Taxonomy" id="3063538"/>
    <lineage>
        <taxon>Bacteria</taxon>
        <taxon>Pseudomonadati</taxon>
        <taxon>Pseudomonadota</taxon>
        <taxon>Gammaproteobacteria</taxon>
        <taxon>Alteromonadales</taxon>
        <taxon>Shewanellaceae</taxon>
        <taxon>Shewanella</taxon>
    </lineage>
</organism>
<evidence type="ECO:0000313" key="2">
    <source>
        <dbReference type="Proteomes" id="UP001249505"/>
    </source>
</evidence>
<comment type="caution">
    <text evidence="1">The sequence shown here is derived from an EMBL/GenBank/DDBJ whole genome shotgun (WGS) entry which is preliminary data.</text>
</comment>
<sequence length="100" mass="10942">MNTILFIKAAPLVPRPLGLVTVDMDINAERLMIIDRNTGEVINNTIRSSTSVVKLLVAISYTTSNRLLVGILDDSLVYDCKFVDGVMAEIVDANTVNMSQ</sequence>
<dbReference type="RefSeq" id="WP_311900085.1">
    <property type="nucleotide sequence ID" value="NZ_JAUOES010000018.1"/>
</dbReference>
<evidence type="ECO:0000313" key="1">
    <source>
        <dbReference type="EMBL" id="MDT3281684.1"/>
    </source>
</evidence>
<gene>
    <name evidence="1" type="ORF">Q4Q50_15475</name>
</gene>
<keyword evidence="2" id="KW-1185">Reference proteome</keyword>
<proteinExistence type="predicted"/>
<reference evidence="1 2" key="1">
    <citation type="submission" date="2023-07" db="EMBL/GenBank/DDBJ databases">
        <title>Novel Shewanella species isolated from Baltic Sea sediments.</title>
        <authorList>
            <person name="Martin-Rodriguez A.J."/>
        </authorList>
    </citation>
    <scope>NUCLEOTIDE SEQUENCE [LARGE SCALE GENOMIC DNA]</scope>
    <source>
        <strain evidence="1 2">SP2S1-2</strain>
    </source>
</reference>
<dbReference type="Proteomes" id="UP001249505">
    <property type="component" value="Unassembled WGS sequence"/>
</dbReference>
<accession>A0ABU3G476</accession>